<feature type="transmembrane region" description="Helical" evidence="6">
    <location>
        <begin position="49"/>
        <end position="70"/>
    </location>
</feature>
<evidence type="ECO:0000256" key="4">
    <source>
        <dbReference type="ARBA" id="ARBA00022989"/>
    </source>
</evidence>
<dbReference type="Gene3D" id="1.10.1450.10">
    <property type="entry name" value="Tetraspanin"/>
    <property type="match status" value="1"/>
</dbReference>
<evidence type="ECO:0000256" key="1">
    <source>
        <dbReference type="ARBA" id="ARBA00004141"/>
    </source>
</evidence>
<reference evidence="7" key="1">
    <citation type="journal article" date="1997" name="Nucleic Acids Res.">
        <title>tRNAscan-SE: a program for improved detection of transfer RNA genes in genomic sequence.</title>
        <authorList>
            <person name="Lowe T.M."/>
            <person name="Eddy S.R."/>
        </authorList>
    </citation>
    <scope>NUCLEOTIDE SEQUENCE [LARGE SCALE GENOMIC DNA]</scope>
</reference>
<evidence type="ECO:0000256" key="3">
    <source>
        <dbReference type="ARBA" id="ARBA00022692"/>
    </source>
</evidence>
<proteinExistence type="inferred from homology"/>
<name>A0ABM1PDP3_DROAR</name>
<keyword evidence="7" id="KW-1185">Reference proteome</keyword>
<evidence type="ECO:0000256" key="6">
    <source>
        <dbReference type="RuleBase" id="RU361218"/>
    </source>
</evidence>
<evidence type="ECO:0000256" key="2">
    <source>
        <dbReference type="ARBA" id="ARBA00006840"/>
    </source>
</evidence>
<comment type="subcellular location">
    <subcellularLocation>
        <location evidence="1 6">Membrane</location>
        <topology evidence="1 6">Multi-pass membrane protein</topology>
    </subcellularLocation>
</comment>
<feature type="transmembrane region" description="Helical" evidence="6">
    <location>
        <begin position="77"/>
        <end position="98"/>
    </location>
</feature>
<dbReference type="Proteomes" id="UP000694904">
    <property type="component" value="Chromosome 5"/>
</dbReference>
<dbReference type="PRINTS" id="PR00259">
    <property type="entry name" value="TMFOUR"/>
</dbReference>
<dbReference type="Pfam" id="PF00335">
    <property type="entry name" value="Tetraspanin"/>
    <property type="match status" value="1"/>
</dbReference>
<dbReference type="GeneID" id="108615385"/>
<dbReference type="PIRSF" id="PIRSF002419">
    <property type="entry name" value="Tetraspanin"/>
    <property type="match status" value="1"/>
</dbReference>
<keyword evidence="3 6" id="KW-0812">Transmembrane</keyword>
<comment type="similarity">
    <text evidence="2 6">Belongs to the tetraspanin (TM4SF) family.</text>
</comment>
<evidence type="ECO:0000256" key="5">
    <source>
        <dbReference type="ARBA" id="ARBA00023136"/>
    </source>
</evidence>
<dbReference type="InterPro" id="IPR000301">
    <property type="entry name" value="Tetraspanin_animals"/>
</dbReference>
<dbReference type="PANTHER" id="PTHR19282:SF551">
    <property type="entry name" value="RE08073P-RELATED"/>
    <property type="match status" value="1"/>
</dbReference>
<sequence length="226" mass="24640">MGLSETTVKHLLLLLNFVYTVLGLVLIGFGIFFLIYVTSVSIGENVAGGLIIGLGVVIVIIAITGCLVAAREYSRGLLVYILAVVLLILTQLLFLSMVSHGTQDGLSGSINEGFDKLWDAERNETGALAYYETWLHCCGVNNSGDYAVIHHAVPRTCCPELKCVSPSSVYKVGCKSQFVEYLDDRLLVFKIVCWLLVIGEAAGAFLGWMLLTGLKNQGRRSNSVWM</sequence>
<dbReference type="SUPFAM" id="SSF48652">
    <property type="entry name" value="Tetraspanin"/>
    <property type="match status" value="1"/>
</dbReference>
<feature type="transmembrane region" description="Helical" evidence="6">
    <location>
        <begin position="187"/>
        <end position="211"/>
    </location>
</feature>
<reference evidence="8" key="3">
    <citation type="submission" date="2025-08" db="UniProtKB">
        <authorList>
            <consortium name="RefSeq"/>
        </authorList>
    </citation>
    <scope>IDENTIFICATION</scope>
    <source>
        <tissue evidence="8">Whole organism</tissue>
    </source>
</reference>
<dbReference type="RefSeq" id="XP_017865329.1">
    <property type="nucleotide sequence ID" value="XM_018009840.1"/>
</dbReference>
<evidence type="ECO:0000313" key="7">
    <source>
        <dbReference type="Proteomes" id="UP000694904"/>
    </source>
</evidence>
<keyword evidence="5 6" id="KW-0472">Membrane</keyword>
<dbReference type="InterPro" id="IPR008952">
    <property type="entry name" value="Tetraspanin_EC2_sf"/>
</dbReference>
<organism evidence="7 8">
    <name type="scientific">Drosophila arizonae</name>
    <name type="common">Fruit fly</name>
    <dbReference type="NCBI Taxonomy" id="7263"/>
    <lineage>
        <taxon>Eukaryota</taxon>
        <taxon>Metazoa</taxon>
        <taxon>Ecdysozoa</taxon>
        <taxon>Arthropoda</taxon>
        <taxon>Hexapoda</taxon>
        <taxon>Insecta</taxon>
        <taxon>Pterygota</taxon>
        <taxon>Neoptera</taxon>
        <taxon>Endopterygota</taxon>
        <taxon>Diptera</taxon>
        <taxon>Brachycera</taxon>
        <taxon>Muscomorpha</taxon>
        <taxon>Ephydroidea</taxon>
        <taxon>Drosophilidae</taxon>
        <taxon>Drosophila</taxon>
    </lineage>
</organism>
<accession>A0ABM1PDP3</accession>
<dbReference type="PANTHER" id="PTHR19282">
    <property type="entry name" value="TETRASPANIN"/>
    <property type="match status" value="1"/>
</dbReference>
<protein>
    <recommendedName>
        <fullName evidence="6">Tetraspanin</fullName>
    </recommendedName>
</protein>
<keyword evidence="4 6" id="KW-1133">Transmembrane helix</keyword>
<feature type="transmembrane region" description="Helical" evidence="6">
    <location>
        <begin position="12"/>
        <end position="37"/>
    </location>
</feature>
<dbReference type="InterPro" id="IPR018499">
    <property type="entry name" value="Tetraspanin/Peripherin"/>
</dbReference>
<reference evidence="7" key="2">
    <citation type="journal article" date="2016" name="G3 (Bethesda)">
        <title>Genome Evolution in Three Species of Cactophilic Drosophila.</title>
        <authorList>
            <person name="Sanchez-Flores A."/>
            <person name="Penazola F."/>
            <person name="Carpinteyro-Ponce J."/>
            <person name="Nazario-Yepiz N."/>
            <person name="Abreu-Goodger C."/>
            <person name="Machado C.A."/>
            <person name="Markow T.A."/>
        </authorList>
    </citation>
    <scope>NUCLEOTIDE SEQUENCE [LARGE SCALE GENOMIC DNA]</scope>
</reference>
<gene>
    <name evidence="8" type="primary">LOC108615385</name>
</gene>
<dbReference type="CDD" id="cd03127">
    <property type="entry name" value="tetraspanin_LEL"/>
    <property type="match status" value="1"/>
</dbReference>
<evidence type="ECO:0000313" key="8">
    <source>
        <dbReference type="RefSeq" id="XP_017865329.1"/>
    </source>
</evidence>